<reference evidence="4" key="1">
    <citation type="submission" date="2022-07" db="EMBL/GenBank/DDBJ databases">
        <title>Parvularcula maris sp. nov., an algicidal bacterium isolated from seawater.</title>
        <authorList>
            <person name="Li F."/>
        </authorList>
    </citation>
    <scope>NUCLEOTIDE SEQUENCE</scope>
    <source>
        <strain evidence="4">BGMRC 0090</strain>
    </source>
</reference>
<keyword evidence="5" id="KW-1185">Reference proteome</keyword>
<dbReference type="GO" id="GO:0016616">
    <property type="term" value="F:oxidoreductase activity, acting on the CH-OH group of donors, NAD or NADP as acceptor"/>
    <property type="evidence" value="ECO:0007669"/>
    <property type="project" value="UniProtKB-ARBA"/>
</dbReference>
<gene>
    <name evidence="4" type="ORF">NOG11_10510</name>
</gene>
<dbReference type="Gene3D" id="3.40.50.720">
    <property type="entry name" value="NAD(P)-binding Rossmann-like Domain"/>
    <property type="match status" value="2"/>
</dbReference>
<comment type="caution">
    <text evidence="4">The sequence shown here is derived from an EMBL/GenBank/DDBJ whole genome shotgun (WGS) entry which is preliminary data.</text>
</comment>
<dbReference type="Pfam" id="PF02826">
    <property type="entry name" value="2-Hacid_dh_C"/>
    <property type="match status" value="1"/>
</dbReference>
<dbReference type="Proteomes" id="UP001142610">
    <property type="component" value="Unassembled WGS sequence"/>
</dbReference>
<keyword evidence="1" id="KW-0560">Oxidoreductase</keyword>
<evidence type="ECO:0000259" key="3">
    <source>
        <dbReference type="Pfam" id="PF02826"/>
    </source>
</evidence>
<dbReference type="InterPro" id="IPR029752">
    <property type="entry name" value="D-isomer_DH_CS1"/>
</dbReference>
<sequence length="297" mass="32159">MHSPTPGDVLKALGEVGGVRFTREPASHLQGAALITFKAPRDEDISRYGWIHIGGAGPDSILNALQGCEGRPILTRTIGAMGEQMGEYVLAYALTWLQDTAKREGFQARSDWQKEASLPRYLFDQDVAIIGMGAIGSGVAKMLTPLARSVTGYSRSGRNTEGFGACRRLAEFEGADIVIATLPATRQTDSLLSDPFFGRMNGGLFLNIGRGSVVEEGALQRALGTGKVDRAVLDVFRMEPLPKEHWAWTHPRVAVTPHVSGVTRPVDIAAAFKVKLPLFLEGRLTNEVDREAGYGVR</sequence>
<dbReference type="SUPFAM" id="SSF51735">
    <property type="entry name" value="NAD(P)-binding Rossmann-fold domains"/>
    <property type="match status" value="1"/>
</dbReference>
<dbReference type="PANTHER" id="PTHR43333:SF1">
    <property type="entry name" value="D-ISOMER SPECIFIC 2-HYDROXYACID DEHYDROGENASE NAD-BINDING DOMAIN-CONTAINING PROTEIN"/>
    <property type="match status" value="1"/>
</dbReference>
<dbReference type="GO" id="GO:0051287">
    <property type="term" value="F:NAD binding"/>
    <property type="evidence" value="ECO:0007669"/>
    <property type="project" value="InterPro"/>
</dbReference>
<proteinExistence type="predicted"/>
<evidence type="ECO:0000313" key="5">
    <source>
        <dbReference type="Proteomes" id="UP001142610"/>
    </source>
</evidence>
<dbReference type="InterPro" id="IPR006140">
    <property type="entry name" value="D-isomer_DH_NAD-bd"/>
</dbReference>
<dbReference type="AlphaFoldDB" id="A0A9X2RKI7"/>
<evidence type="ECO:0000256" key="1">
    <source>
        <dbReference type="ARBA" id="ARBA00023002"/>
    </source>
</evidence>
<dbReference type="PROSITE" id="PS00065">
    <property type="entry name" value="D_2_HYDROXYACID_DH_1"/>
    <property type="match status" value="1"/>
</dbReference>
<dbReference type="InterPro" id="IPR036291">
    <property type="entry name" value="NAD(P)-bd_dom_sf"/>
</dbReference>
<feature type="domain" description="D-isomer specific 2-hydroxyacid dehydrogenase NAD-binding" evidence="3">
    <location>
        <begin position="91"/>
        <end position="260"/>
    </location>
</feature>
<name>A0A9X2RKI7_9PROT</name>
<protein>
    <recommendedName>
        <fullName evidence="3">D-isomer specific 2-hydroxyacid dehydrogenase NAD-binding domain-containing protein</fullName>
    </recommendedName>
</protein>
<evidence type="ECO:0000256" key="2">
    <source>
        <dbReference type="ARBA" id="ARBA00023027"/>
    </source>
</evidence>
<dbReference type="PANTHER" id="PTHR43333">
    <property type="entry name" value="2-HACID_DH_C DOMAIN-CONTAINING PROTEIN"/>
    <property type="match status" value="1"/>
</dbReference>
<keyword evidence="2" id="KW-0520">NAD</keyword>
<evidence type="ECO:0000313" key="4">
    <source>
        <dbReference type="EMBL" id="MCQ8185823.1"/>
    </source>
</evidence>
<organism evidence="4 5">
    <name type="scientific">Parvularcula maris</name>
    <dbReference type="NCBI Taxonomy" id="2965077"/>
    <lineage>
        <taxon>Bacteria</taxon>
        <taxon>Pseudomonadati</taxon>
        <taxon>Pseudomonadota</taxon>
        <taxon>Alphaproteobacteria</taxon>
        <taxon>Parvularculales</taxon>
        <taxon>Parvularculaceae</taxon>
        <taxon>Parvularcula</taxon>
    </lineage>
</organism>
<accession>A0A9X2RKI7</accession>
<dbReference type="EMBL" id="JANIBC010000008">
    <property type="protein sequence ID" value="MCQ8185823.1"/>
    <property type="molecule type" value="Genomic_DNA"/>
</dbReference>
<dbReference type="RefSeq" id="WP_256619713.1">
    <property type="nucleotide sequence ID" value="NZ_JANIBC010000008.1"/>
</dbReference>